<dbReference type="GO" id="GO:0043565">
    <property type="term" value="F:sequence-specific DNA binding"/>
    <property type="evidence" value="ECO:0007669"/>
    <property type="project" value="InterPro"/>
</dbReference>
<dbReference type="PROSITE" id="PS01124">
    <property type="entry name" value="HTH_ARAC_FAMILY_2"/>
    <property type="match status" value="1"/>
</dbReference>
<keyword evidence="1" id="KW-0805">Transcription regulation</keyword>
<dbReference type="Proteomes" id="UP000293162">
    <property type="component" value="Unassembled WGS sequence"/>
</dbReference>
<dbReference type="InterPro" id="IPR050204">
    <property type="entry name" value="AraC_XylS_family_regulators"/>
</dbReference>
<evidence type="ECO:0000256" key="1">
    <source>
        <dbReference type="ARBA" id="ARBA00023015"/>
    </source>
</evidence>
<dbReference type="EMBL" id="SEWF01000070">
    <property type="protein sequence ID" value="RYU92829.1"/>
    <property type="molecule type" value="Genomic_DNA"/>
</dbReference>
<keyword evidence="6" id="KW-1185">Reference proteome</keyword>
<protein>
    <submittedName>
        <fullName evidence="5">AraC family transcriptional regulator</fullName>
    </submittedName>
</protein>
<dbReference type="AlphaFoldDB" id="A0A4Q5LTP4"/>
<proteinExistence type="predicted"/>
<dbReference type="InterPro" id="IPR009057">
    <property type="entry name" value="Homeodomain-like_sf"/>
</dbReference>
<comment type="caution">
    <text evidence="5">The sequence shown here is derived from an EMBL/GenBank/DDBJ whole genome shotgun (WGS) entry which is preliminary data.</text>
</comment>
<dbReference type="OrthoDB" id="635259at2"/>
<dbReference type="Gene3D" id="1.10.10.60">
    <property type="entry name" value="Homeodomain-like"/>
    <property type="match status" value="1"/>
</dbReference>
<evidence type="ECO:0000259" key="4">
    <source>
        <dbReference type="PROSITE" id="PS01124"/>
    </source>
</evidence>
<organism evidence="5 6">
    <name type="scientific">Emticicia agri</name>
    <dbReference type="NCBI Taxonomy" id="2492393"/>
    <lineage>
        <taxon>Bacteria</taxon>
        <taxon>Pseudomonadati</taxon>
        <taxon>Bacteroidota</taxon>
        <taxon>Cytophagia</taxon>
        <taxon>Cytophagales</taxon>
        <taxon>Leadbetterellaceae</taxon>
        <taxon>Emticicia</taxon>
    </lineage>
</organism>
<sequence>MKLELYSILPKLQPYVKAICSMESDSTNPSISPIRVLPDACVELFVNFSKCQDSLSTVTGKKVFDSSQSFVISRMRNFMDVQMKNKTGFISVCFYPSTSYLFFQLPMNEVADSLTDLHHLWQADAIEMEELITDASTNEHKVALIQQYLLRQLNKHKFDKTIAYCVQQIEQTDKLFSVAELAEKVGLSQRQLSRKFNYCMGLSTKEFIHINRFVNSLMCLKKYPAISLTDIAYESGYYDQAHFIHDYKTYAGLTPGEVINAGNLVVC</sequence>
<dbReference type="Pfam" id="PF12833">
    <property type="entry name" value="HTH_18"/>
    <property type="match status" value="1"/>
</dbReference>
<keyword evidence="3" id="KW-0804">Transcription</keyword>
<feature type="domain" description="HTH araC/xylS-type" evidence="4">
    <location>
        <begin position="159"/>
        <end position="261"/>
    </location>
</feature>
<evidence type="ECO:0000313" key="6">
    <source>
        <dbReference type="Proteomes" id="UP000293162"/>
    </source>
</evidence>
<evidence type="ECO:0000313" key="5">
    <source>
        <dbReference type="EMBL" id="RYU92829.1"/>
    </source>
</evidence>
<dbReference type="SMART" id="SM00342">
    <property type="entry name" value="HTH_ARAC"/>
    <property type="match status" value="1"/>
</dbReference>
<dbReference type="PANTHER" id="PTHR46796:SF13">
    <property type="entry name" value="HTH-TYPE TRANSCRIPTIONAL ACTIVATOR RHAS"/>
    <property type="match status" value="1"/>
</dbReference>
<reference evidence="5 6" key="1">
    <citation type="submission" date="2019-02" db="EMBL/GenBank/DDBJ databases">
        <title>Bacterial novel species Emticicia sp. 17J42-9 isolated from soil.</title>
        <authorList>
            <person name="Jung H.-Y."/>
        </authorList>
    </citation>
    <scope>NUCLEOTIDE SEQUENCE [LARGE SCALE GENOMIC DNA]</scope>
    <source>
        <strain evidence="5 6">17J42-9</strain>
    </source>
</reference>
<keyword evidence="2" id="KW-0238">DNA-binding</keyword>
<accession>A0A4Q5LTP4</accession>
<gene>
    <name evidence="5" type="ORF">EWM59_25270</name>
</gene>
<name>A0A4Q5LTP4_9BACT</name>
<dbReference type="PANTHER" id="PTHR46796">
    <property type="entry name" value="HTH-TYPE TRANSCRIPTIONAL ACTIVATOR RHAS-RELATED"/>
    <property type="match status" value="1"/>
</dbReference>
<dbReference type="InterPro" id="IPR046532">
    <property type="entry name" value="DUF6597"/>
</dbReference>
<evidence type="ECO:0000256" key="3">
    <source>
        <dbReference type="ARBA" id="ARBA00023163"/>
    </source>
</evidence>
<dbReference type="GO" id="GO:0003700">
    <property type="term" value="F:DNA-binding transcription factor activity"/>
    <property type="evidence" value="ECO:0007669"/>
    <property type="project" value="InterPro"/>
</dbReference>
<dbReference type="RefSeq" id="WP_130024021.1">
    <property type="nucleotide sequence ID" value="NZ_SEWF01000070.1"/>
</dbReference>
<dbReference type="Pfam" id="PF20240">
    <property type="entry name" value="DUF6597"/>
    <property type="match status" value="1"/>
</dbReference>
<dbReference type="SUPFAM" id="SSF46689">
    <property type="entry name" value="Homeodomain-like"/>
    <property type="match status" value="1"/>
</dbReference>
<evidence type="ECO:0000256" key="2">
    <source>
        <dbReference type="ARBA" id="ARBA00023125"/>
    </source>
</evidence>
<dbReference type="InterPro" id="IPR018060">
    <property type="entry name" value="HTH_AraC"/>
</dbReference>